<accession>A0A833CBG8</accession>
<dbReference type="RefSeq" id="WP_127007660.1">
    <property type="nucleotide sequence ID" value="NZ_RQUZ01000004.1"/>
</dbReference>
<organism evidence="1 2">
    <name type="scientific">Veillonella seminalis</name>
    <dbReference type="NCBI Taxonomy" id="1502943"/>
    <lineage>
        <taxon>Bacteria</taxon>
        <taxon>Bacillati</taxon>
        <taxon>Bacillota</taxon>
        <taxon>Negativicutes</taxon>
        <taxon>Veillonellales</taxon>
        <taxon>Veillonellaceae</taxon>
        <taxon>Veillonella</taxon>
    </lineage>
</organism>
<protein>
    <submittedName>
        <fullName evidence="1">Uncharacterized protein</fullName>
    </submittedName>
</protein>
<dbReference type="Proteomes" id="UP000434554">
    <property type="component" value="Unassembled WGS sequence"/>
</dbReference>
<evidence type="ECO:0000313" key="2">
    <source>
        <dbReference type="Proteomes" id="UP000434554"/>
    </source>
</evidence>
<dbReference type="GeneID" id="83054821"/>
<dbReference type="EMBL" id="WBKH01000007">
    <property type="protein sequence ID" value="KAB1477867.1"/>
    <property type="molecule type" value="Genomic_DNA"/>
</dbReference>
<proteinExistence type="predicted"/>
<evidence type="ECO:0000313" key="1">
    <source>
        <dbReference type="EMBL" id="KAB1477867.1"/>
    </source>
</evidence>
<reference evidence="1 2" key="1">
    <citation type="submission" date="2019-09" db="EMBL/GenBank/DDBJ databases">
        <title>Draft genome sequence of 3 type strains from the CCUG.</title>
        <authorList>
            <person name="Pineiro-Iglesias B."/>
            <person name="Tunovic T."/>
            <person name="Unosson C."/>
            <person name="Inganas E."/>
            <person name="Ohlen M."/>
            <person name="Cardew S."/>
            <person name="Jensie-Markopoulos S."/>
            <person name="Salva-Serra F."/>
            <person name="Jaen-Luchoro D."/>
            <person name="Karlsson R."/>
            <person name="Svensson-Stadler L."/>
            <person name="Chun J."/>
            <person name="Moore E."/>
        </authorList>
    </citation>
    <scope>NUCLEOTIDE SEQUENCE [LARGE SCALE GENOMIC DNA]</scope>
    <source>
        <strain evidence="1 2">CCUG 65427</strain>
    </source>
</reference>
<comment type="caution">
    <text evidence="1">The sequence shown here is derived from an EMBL/GenBank/DDBJ whole genome shotgun (WGS) entry which is preliminary data.</text>
</comment>
<name>A0A833CBG8_9FIRM</name>
<dbReference type="AlphaFoldDB" id="A0A833CBG8"/>
<sequence length="392" mass="46163">MVHMFSLWDDNIREIEIVSDALTMVMPEPDDEVEQRLTLKRDGTVTLKRFVFGNGINQYTETENRSFSVSSQKMMDLFDYIGYYLQMDSGQLLVTDVGYWNLFITNSRGHRTPVSGPLFHNEEIICYNEEPVCDIIRDLLGIPDLLLFDGNMDRLDFIDIEYSHKIIDSEAYSKKERLQIDRDAKRIIYTVLDAQGRRYQQILEDDKQIFTLLNELGDECLVERQEPVTLAPDAKPALEISYRIDTRTKQGKTYMCEDSFDRYHIPEDWEDFVVLFKKYFEKQLRLGELFDETYYNREVRLLNDYCFVIVQFSDYGRDYAYVCEDDSVKAGDWALVPVGEFNTTEKVQVQRVEYHQPDRAPYPLHKIKKVIRKFNPATDVAPDLEATDIYRD</sequence>
<gene>
    <name evidence="1" type="ORF">F8R14_07190</name>
</gene>